<evidence type="ECO:0000256" key="1">
    <source>
        <dbReference type="ARBA" id="ARBA00006734"/>
    </source>
</evidence>
<accession>A0A9Q5HQL0</accession>
<dbReference type="GO" id="GO:0097354">
    <property type="term" value="P:prenylation"/>
    <property type="evidence" value="ECO:0007669"/>
    <property type="project" value="UniProtKB-UniRule"/>
</dbReference>
<evidence type="ECO:0000313" key="10">
    <source>
        <dbReference type="EMBL" id="OCB84178.1"/>
    </source>
</evidence>
<comment type="function">
    <text evidence="9">Catalyzes the transfer of a geranyl-geranyl moiety from geranyl-geranyl pyrophosphate to cysteines occuring in specific C-terminal amino acid sequences.</text>
</comment>
<dbReference type="EC" id="2.5.1.60" evidence="2 9"/>
<evidence type="ECO:0000256" key="8">
    <source>
        <dbReference type="ARBA" id="ARBA00047658"/>
    </source>
</evidence>
<sequence length="393" mass="45962">MHGVKRTRYSAEDLQARRQKEKSKLDAYLKLTDDVLARKKAKDWSLESLNLTTRLLTLNPELYTVWNYRRDIFTNGVFVDPECSLNDINDVLNTDLDLTMAFLRQHPKVYWIWNHRRWCLEHVPEGPENDPLGWKKAIWAMELRAVEKMLDADARNFHAWNYRRYVLASMPVKRPESAELAYTKHQIEANFSNFSAWHQRSKVYSFMWKQGLLDEAKSKDEEFELVKQALYVDPYDQSSWLYHRWLVGDGPSTGSDKALLQREISVIQELSEVEPECKWCLETLVHYNRLLIEKHLRGDAEITKSEREKVRDNCLSMLRTLVRIDSFRAMRYQEIGGQCFPGAGLEKLLIVMSPQYNIWSPHAGCDLEAEGKACSDLISLEPQTNGVSDNTRR</sequence>
<dbReference type="EMBL" id="LNZH02000216">
    <property type="protein sequence ID" value="OCB84178.1"/>
    <property type="molecule type" value="Genomic_DNA"/>
</dbReference>
<organism evidence="10 11">
    <name type="scientific">Sanghuangporus baumii</name>
    <name type="common">Phellinus baumii</name>
    <dbReference type="NCBI Taxonomy" id="108892"/>
    <lineage>
        <taxon>Eukaryota</taxon>
        <taxon>Fungi</taxon>
        <taxon>Dikarya</taxon>
        <taxon>Basidiomycota</taxon>
        <taxon>Agaricomycotina</taxon>
        <taxon>Agaricomycetes</taxon>
        <taxon>Hymenochaetales</taxon>
        <taxon>Hymenochaetaceae</taxon>
        <taxon>Sanghuangporus</taxon>
    </lineage>
</organism>
<dbReference type="Gene3D" id="1.25.40.120">
    <property type="entry name" value="Protein prenylyltransferase"/>
    <property type="match status" value="1"/>
</dbReference>
<dbReference type="Proteomes" id="UP000757232">
    <property type="component" value="Unassembled WGS sequence"/>
</dbReference>
<name>A0A9Q5HQL0_SANBA</name>
<evidence type="ECO:0000256" key="9">
    <source>
        <dbReference type="RuleBase" id="RU367120"/>
    </source>
</evidence>
<keyword evidence="11" id="KW-1185">Reference proteome</keyword>
<dbReference type="PANTHER" id="PTHR11129:SF2">
    <property type="entry name" value="GERANYLGERANYL TRANSFERASE TYPE-2 SUBUNIT ALPHA"/>
    <property type="match status" value="1"/>
</dbReference>
<dbReference type="GO" id="GO:0004663">
    <property type="term" value="F:Rab geranylgeranyltransferase activity"/>
    <property type="evidence" value="ECO:0007669"/>
    <property type="project" value="UniProtKB-UniRule"/>
</dbReference>
<dbReference type="OrthoDB" id="1658at2759"/>
<dbReference type="PROSITE" id="PS51147">
    <property type="entry name" value="PFTA"/>
    <property type="match status" value="5"/>
</dbReference>
<dbReference type="SUPFAM" id="SSF48439">
    <property type="entry name" value="Protein prenylyltransferase"/>
    <property type="match status" value="1"/>
</dbReference>
<comment type="catalytic activity">
    <reaction evidence="8 9">
        <text>geranylgeranyl diphosphate + L-cysteinyl-[protein] = S-geranylgeranyl-L-cysteinyl-[protein] + diphosphate</text>
        <dbReference type="Rhea" id="RHEA:21240"/>
        <dbReference type="Rhea" id="RHEA-COMP:10131"/>
        <dbReference type="Rhea" id="RHEA-COMP:11537"/>
        <dbReference type="ChEBI" id="CHEBI:29950"/>
        <dbReference type="ChEBI" id="CHEBI:33019"/>
        <dbReference type="ChEBI" id="CHEBI:57533"/>
        <dbReference type="ChEBI" id="CHEBI:86021"/>
        <dbReference type="EC" id="2.5.1.60"/>
    </reaction>
</comment>
<dbReference type="InterPro" id="IPR002088">
    <property type="entry name" value="Prenyl_trans_a"/>
</dbReference>
<dbReference type="AlphaFoldDB" id="A0A9Q5HQL0"/>
<comment type="caution">
    <text evidence="10">The sequence shown here is derived from an EMBL/GenBank/DDBJ whole genome shotgun (WGS) entry which is preliminary data.</text>
</comment>
<evidence type="ECO:0000256" key="6">
    <source>
        <dbReference type="ARBA" id="ARBA00022737"/>
    </source>
</evidence>
<keyword evidence="5 9" id="KW-0808">Transferase</keyword>
<gene>
    <name evidence="10" type="ORF">A7U60_g8854</name>
</gene>
<dbReference type="PANTHER" id="PTHR11129">
    <property type="entry name" value="PROTEIN FARNESYLTRANSFERASE ALPHA SUBUNIT/RAB GERANYLGERANYL TRANSFERASE ALPHA SUBUNIT"/>
    <property type="match status" value="1"/>
</dbReference>
<protein>
    <recommendedName>
        <fullName evidence="3 9">Geranylgeranyl transferase type-2 subunit alpha</fullName>
        <ecNumber evidence="2 9">2.5.1.60</ecNumber>
    </recommendedName>
    <alternativeName>
        <fullName evidence="7 9">Geranylgeranyl transferase type II subunit alpha</fullName>
    </alternativeName>
</protein>
<evidence type="ECO:0000256" key="3">
    <source>
        <dbReference type="ARBA" id="ARBA00014772"/>
    </source>
</evidence>
<dbReference type="FunFam" id="1.25.40.120:FF:000035">
    <property type="entry name" value="Geranylgeranyl transferase type-2 subunit alpha"/>
    <property type="match status" value="1"/>
</dbReference>
<comment type="similarity">
    <text evidence="1 9">Belongs to the protein prenyltransferase subunit alpha family.</text>
</comment>
<reference evidence="10" key="1">
    <citation type="submission" date="2016-06" db="EMBL/GenBank/DDBJ databases">
        <title>Draft Genome sequence of the fungus Inonotus baumii.</title>
        <authorList>
            <person name="Zhu H."/>
            <person name="Lin W."/>
        </authorList>
    </citation>
    <scope>NUCLEOTIDE SEQUENCE</scope>
    <source>
        <strain evidence="10">821</strain>
    </source>
</reference>
<dbReference type="GO" id="GO:0005968">
    <property type="term" value="C:Rab-protein geranylgeranyltransferase complex"/>
    <property type="evidence" value="ECO:0007669"/>
    <property type="project" value="TreeGrafter"/>
</dbReference>
<evidence type="ECO:0000256" key="7">
    <source>
        <dbReference type="ARBA" id="ARBA00031267"/>
    </source>
</evidence>
<keyword evidence="4 9" id="KW-0637">Prenyltransferase</keyword>
<keyword evidence="6" id="KW-0677">Repeat</keyword>
<dbReference type="Pfam" id="PF01239">
    <property type="entry name" value="PPTA"/>
    <property type="match status" value="5"/>
</dbReference>
<proteinExistence type="inferred from homology"/>
<evidence type="ECO:0000256" key="2">
    <source>
        <dbReference type="ARBA" id="ARBA00012656"/>
    </source>
</evidence>
<evidence type="ECO:0000256" key="5">
    <source>
        <dbReference type="ARBA" id="ARBA00022679"/>
    </source>
</evidence>
<evidence type="ECO:0000313" key="11">
    <source>
        <dbReference type="Proteomes" id="UP000757232"/>
    </source>
</evidence>
<evidence type="ECO:0000256" key="4">
    <source>
        <dbReference type="ARBA" id="ARBA00022602"/>
    </source>
</evidence>